<comment type="caution">
    <text evidence="2">The sequence shown here is derived from an EMBL/GenBank/DDBJ whole genome shotgun (WGS) entry which is preliminary data.</text>
</comment>
<keyword evidence="1" id="KW-1133">Transmembrane helix</keyword>
<dbReference type="EMBL" id="NFKP01000003">
    <property type="protein sequence ID" value="OUP70672.1"/>
    <property type="molecule type" value="Genomic_DNA"/>
</dbReference>
<reference evidence="3" key="1">
    <citation type="submission" date="2017-04" db="EMBL/GenBank/DDBJ databases">
        <title>Function of individual gut microbiota members based on whole genome sequencing of pure cultures obtained from chicken caecum.</title>
        <authorList>
            <person name="Medvecky M."/>
            <person name="Cejkova D."/>
            <person name="Polansky O."/>
            <person name="Karasova D."/>
            <person name="Kubasova T."/>
            <person name="Cizek A."/>
            <person name="Rychlik I."/>
        </authorList>
    </citation>
    <scope>NUCLEOTIDE SEQUENCE [LARGE SCALE GENOMIC DNA]</scope>
    <source>
        <strain evidence="3">An175</strain>
    </source>
</reference>
<dbReference type="AlphaFoldDB" id="A0A1Y4MUV6"/>
<protein>
    <submittedName>
        <fullName evidence="2">Uncharacterized protein</fullName>
    </submittedName>
</protein>
<proteinExistence type="predicted"/>
<gene>
    <name evidence="2" type="ORF">B5F11_04300</name>
</gene>
<keyword evidence="1" id="KW-0812">Transmembrane</keyword>
<keyword evidence="1" id="KW-0472">Membrane</keyword>
<name>A0A1Y4MUV6_9FIRM</name>
<dbReference type="Proteomes" id="UP000196386">
    <property type="component" value="Unassembled WGS sequence"/>
</dbReference>
<evidence type="ECO:0000313" key="3">
    <source>
        <dbReference type="Proteomes" id="UP000196386"/>
    </source>
</evidence>
<sequence>MLGEKKQEVKGKRKKLGLDTVKTAVERGKSAKDKLDSKVSMSEADYASFEVADLMYSLLTGPAESIGSLLHCIIKEPDKVGIAKMAGILAGIIAVADILISLLTLRSDGLFLAFGCLLAWSLIFSSCVTAKAKSVDDLLSCEDEFDDDEVL</sequence>
<evidence type="ECO:0000256" key="1">
    <source>
        <dbReference type="SAM" id="Phobius"/>
    </source>
</evidence>
<feature type="transmembrane region" description="Helical" evidence="1">
    <location>
        <begin position="111"/>
        <end position="130"/>
    </location>
</feature>
<organism evidence="2 3">
    <name type="scientific">Anaerotruncus colihominis</name>
    <dbReference type="NCBI Taxonomy" id="169435"/>
    <lineage>
        <taxon>Bacteria</taxon>
        <taxon>Bacillati</taxon>
        <taxon>Bacillota</taxon>
        <taxon>Clostridia</taxon>
        <taxon>Eubacteriales</taxon>
        <taxon>Oscillospiraceae</taxon>
        <taxon>Anaerotruncus</taxon>
    </lineage>
</organism>
<feature type="transmembrane region" description="Helical" evidence="1">
    <location>
        <begin position="85"/>
        <end position="105"/>
    </location>
</feature>
<evidence type="ECO:0000313" key="2">
    <source>
        <dbReference type="EMBL" id="OUP70672.1"/>
    </source>
</evidence>
<accession>A0A1Y4MUV6</accession>
<dbReference type="RefSeq" id="WP_087299856.1">
    <property type="nucleotide sequence ID" value="NZ_NFKQ01000002.1"/>
</dbReference>